<keyword evidence="3" id="KW-1185">Reference proteome</keyword>
<dbReference type="InterPro" id="IPR040506">
    <property type="entry name" value="RACo_linker"/>
</dbReference>
<dbReference type="Gene3D" id="3.10.20.30">
    <property type="match status" value="1"/>
</dbReference>
<dbReference type="InterPro" id="IPR042259">
    <property type="entry name" value="Raco-like_middle_sf"/>
</dbReference>
<gene>
    <name evidence="2" type="ORF">SCAL_001544</name>
</gene>
<dbReference type="PANTHER" id="PTHR42895">
    <property type="entry name" value="IRON-SULFUR CLUSTER-BINDING PROTEIN-RELATED"/>
    <property type="match status" value="1"/>
</dbReference>
<dbReference type="Pfam" id="PF00111">
    <property type="entry name" value="Fer2"/>
    <property type="match status" value="1"/>
</dbReference>
<dbReference type="PROSITE" id="PS51085">
    <property type="entry name" value="2FE2S_FER_2"/>
    <property type="match status" value="1"/>
</dbReference>
<dbReference type="Gene3D" id="3.10.20.880">
    <property type="match status" value="1"/>
</dbReference>
<sequence>MAGHVTDYNVVFFPSGLRGTFEPGTNLFEVAMKLGVDIATICGGARECGKCKVVVEDGLELLDDMQPSEAALLSDDEKREGVRLLCCIEMPKEGRLVLKVPESSRLGAQRLQTEGLELPEDFVIDPAIRKYHIVLPKATLHDDRADQTRLLEEFKKQYGIDLEIPYEVLTYLPIVMREVGGKKKDFDITVVTIDDNKVLAVEPGDTTDRCYGFAVDVGSTKLAGFLMDLNTGKVVGVSSRMNPQIPYGEDVLSRITYAKKGMENLKTVQSAVISGLNDMLDEICELTGIRHDEVYEAVVVGNTAMHHLLLGVWPKFVTFAPYPAAVRKSLRAPSAKLGLKMHPNGSTYSLPIIRGFVGADQIAAQLAVDFLNNDEMILELDIGTNTEMTLGNKDGCMCVSCASGPAFEGMMIRCGMRASNGAVEKIRIDPETREVEYKLIEGITSGAIRSCSKFRKVETKAIGICGSGLCDVPAEFLKAGIILPSGQMNRELLGVDPRMREGPRGLEYVIVPAEETAIGKDIVIEQADIRELTLAKGAMFCGAYLLMREMGQTVETIDKLVIAGAFGNFIDPESARTMGMFPEFPLDKIEGIGNAAGTGVRKALVSRAERKMADRFSEECKFIEAAIHPDYMKLYPESMYLPNKNLDLFPETAEMLRKLGRI</sequence>
<accession>A0A1F2P8B8</accession>
<dbReference type="Pfam" id="PF14574">
    <property type="entry name" value="RACo_C_ter"/>
    <property type="match status" value="1"/>
</dbReference>
<proteinExistence type="predicted"/>
<evidence type="ECO:0000259" key="1">
    <source>
        <dbReference type="PROSITE" id="PS51085"/>
    </source>
</evidence>
<organism evidence="2 3">
    <name type="scientific">Candidatus Syntropharchaeum caldarium</name>
    <dbReference type="NCBI Taxonomy" id="1838285"/>
    <lineage>
        <taxon>Archaea</taxon>
        <taxon>Methanobacteriati</taxon>
        <taxon>Methanobacteriota</taxon>
        <taxon>Stenosarchaea group</taxon>
        <taxon>Methanomicrobia</taxon>
        <taxon>Methanosarcinales</taxon>
        <taxon>ANME-2 cluster</taxon>
        <taxon>Candidatus Syntropharchaeum</taxon>
    </lineage>
</organism>
<name>A0A1F2P8B8_9EURY</name>
<reference evidence="2" key="1">
    <citation type="submission" date="2016-05" db="EMBL/GenBank/DDBJ databases">
        <title>Microbial consortia oxidize butane by reversing methanogenesis.</title>
        <authorList>
            <person name="Laso-Perez R."/>
            <person name="Richter M."/>
            <person name="Wegener G."/>
            <person name="Musat F."/>
        </authorList>
    </citation>
    <scope>NUCLEOTIDE SEQUENCE [LARGE SCALE GENOMIC DNA]</scope>
    <source>
        <strain evidence="2">BOX2</strain>
    </source>
</reference>
<dbReference type="InterPro" id="IPR001041">
    <property type="entry name" value="2Fe-2S_ferredoxin-type"/>
</dbReference>
<evidence type="ECO:0000313" key="3">
    <source>
        <dbReference type="Proteomes" id="UP000186940"/>
    </source>
</evidence>
<dbReference type="EMBL" id="LYOS01000005">
    <property type="protein sequence ID" value="OFV67275.1"/>
    <property type="molecule type" value="Genomic_DNA"/>
</dbReference>
<dbReference type="InterPro" id="IPR041414">
    <property type="entry name" value="Raco-like_middle"/>
</dbReference>
<feature type="domain" description="2Fe-2S ferredoxin-type" evidence="1">
    <location>
        <begin position="8"/>
        <end position="104"/>
    </location>
</feature>
<dbReference type="Pfam" id="PF17651">
    <property type="entry name" value="Raco_middle"/>
    <property type="match status" value="1"/>
</dbReference>
<evidence type="ECO:0000313" key="2">
    <source>
        <dbReference type="EMBL" id="OFV67275.1"/>
    </source>
</evidence>
<protein>
    <submittedName>
        <fullName evidence="2">Metal-binding protein</fullName>
    </submittedName>
</protein>
<dbReference type="GO" id="GO:0051536">
    <property type="term" value="F:iron-sulfur cluster binding"/>
    <property type="evidence" value="ECO:0007669"/>
    <property type="project" value="InterPro"/>
</dbReference>
<dbReference type="STRING" id="1838285.SCAL_001544"/>
<dbReference type="Gene3D" id="3.30.420.480">
    <property type="entry name" value="Domain of unknown function (DUF4445)"/>
    <property type="match status" value="1"/>
</dbReference>
<dbReference type="InterPro" id="IPR052911">
    <property type="entry name" value="Corrinoid_activation_enz"/>
</dbReference>
<dbReference type="InterPro" id="IPR012675">
    <property type="entry name" value="Beta-grasp_dom_sf"/>
</dbReference>
<comment type="caution">
    <text evidence="2">The sequence shown here is derived from an EMBL/GenBank/DDBJ whole genome shotgun (WGS) entry which is preliminary data.</text>
</comment>
<dbReference type="InterPro" id="IPR027980">
    <property type="entry name" value="RACo_C"/>
</dbReference>
<dbReference type="PANTHER" id="PTHR42895:SF1">
    <property type="entry name" value="IRON-SULFUR CLUSTER PROTEIN"/>
    <property type="match status" value="1"/>
</dbReference>
<dbReference type="AlphaFoldDB" id="A0A1F2P8B8"/>
<dbReference type="Proteomes" id="UP000186940">
    <property type="component" value="Unassembled WGS sequence"/>
</dbReference>
<dbReference type="Pfam" id="PF17650">
    <property type="entry name" value="RACo_linker"/>
    <property type="match status" value="1"/>
</dbReference>
<dbReference type="CDD" id="cd00207">
    <property type="entry name" value="fer2"/>
    <property type="match status" value="1"/>
</dbReference>
<dbReference type="InterPro" id="IPR036010">
    <property type="entry name" value="2Fe-2S_ferredoxin-like_sf"/>
</dbReference>
<dbReference type="SUPFAM" id="SSF54292">
    <property type="entry name" value="2Fe-2S ferredoxin-like"/>
    <property type="match status" value="1"/>
</dbReference>